<feature type="compositionally biased region" description="Low complexity" evidence="1">
    <location>
        <begin position="37"/>
        <end position="48"/>
    </location>
</feature>
<gene>
    <name evidence="2" type="ORF">CVT26_011255</name>
</gene>
<dbReference type="AlphaFoldDB" id="A0A409VZ02"/>
<proteinExistence type="predicted"/>
<protein>
    <recommendedName>
        <fullName evidence="4">DUF1766-domain-containing protein</fullName>
    </recommendedName>
</protein>
<dbReference type="Proteomes" id="UP000284706">
    <property type="component" value="Unassembled WGS sequence"/>
</dbReference>
<name>A0A409VZ02_9AGAR</name>
<organism evidence="2 3">
    <name type="scientific">Gymnopilus dilepis</name>
    <dbReference type="NCBI Taxonomy" id="231916"/>
    <lineage>
        <taxon>Eukaryota</taxon>
        <taxon>Fungi</taxon>
        <taxon>Dikarya</taxon>
        <taxon>Basidiomycota</taxon>
        <taxon>Agaricomycotina</taxon>
        <taxon>Agaricomycetes</taxon>
        <taxon>Agaricomycetidae</taxon>
        <taxon>Agaricales</taxon>
        <taxon>Agaricineae</taxon>
        <taxon>Hymenogastraceae</taxon>
        <taxon>Gymnopilus</taxon>
    </lineage>
</organism>
<dbReference type="Pfam" id="PF13455">
    <property type="entry name" value="MUG113"/>
    <property type="match status" value="1"/>
</dbReference>
<dbReference type="EMBL" id="NHYE01005500">
    <property type="protein sequence ID" value="PPQ71488.1"/>
    <property type="molecule type" value="Genomic_DNA"/>
</dbReference>
<accession>A0A409VZ02</accession>
<evidence type="ECO:0000256" key="1">
    <source>
        <dbReference type="SAM" id="MobiDB-lite"/>
    </source>
</evidence>
<comment type="caution">
    <text evidence="2">The sequence shown here is derived from an EMBL/GenBank/DDBJ whole genome shotgun (WGS) entry which is preliminary data.</text>
</comment>
<dbReference type="PANTHER" id="PTHR28094">
    <property type="entry name" value="MEIOTICALLY UP-REGULATED GENE 113 PROTEIN"/>
    <property type="match status" value="1"/>
</dbReference>
<evidence type="ECO:0000313" key="2">
    <source>
        <dbReference type="EMBL" id="PPQ71488.1"/>
    </source>
</evidence>
<dbReference type="InParanoid" id="A0A409VZ02"/>
<evidence type="ECO:0008006" key="4">
    <source>
        <dbReference type="Google" id="ProtNLM"/>
    </source>
</evidence>
<dbReference type="InterPro" id="IPR053006">
    <property type="entry name" value="Meiosis_regulatory"/>
</dbReference>
<dbReference type="OrthoDB" id="2417614at2759"/>
<dbReference type="PANTHER" id="PTHR28094:SF1">
    <property type="entry name" value="MEIOTICALLY UP-REGULATED GENE 113 PROTEIN"/>
    <property type="match status" value="1"/>
</dbReference>
<sequence>MTTNLSAKEKGKKTARDFLYKLADSFEVKSKKQDGGTTSSPKSSTPSSVDHLSTKFETLAMSESPEYVHHSHFVGGFRPIVQGELRRGNNGNMASTSAPALPVPFGISSHIERPQSLTMQMALAPEQFSPLINRIHSNPFPSSCSEQAQEGRNLRKLPAATAHTSISAVIKSNKSDVSRTSPRSPRKFTQVQCSGITKTGKRCNRQIKVNSPFSVRAHEDEDEDAIERFCYQHITTLLQESGFQSRKTDTWVKFGGMSLCARVFWYQRTYLMSSNADWIPHYLQPETQASLRAEMDKTRSQFDEPGYIYAFQIREHDNGFIKLKVGRTVNLVKRLDEWNKQCGSKEQTLKGFYPDVPESSRMKGRVKAGEKALWCHRLERLVHLELRDLASSLIYLDPAWPKVQSNTVDAISSTTEAIVSSKAAPVQACPDCGSMHKEIFEFRRWTGGENEGKEWERLVKPVIERWGMFVELYV</sequence>
<feature type="region of interest" description="Disordered" evidence="1">
    <location>
        <begin position="28"/>
        <end position="51"/>
    </location>
</feature>
<evidence type="ECO:0000313" key="3">
    <source>
        <dbReference type="Proteomes" id="UP000284706"/>
    </source>
</evidence>
<keyword evidence="3" id="KW-1185">Reference proteome</keyword>
<reference evidence="2 3" key="1">
    <citation type="journal article" date="2018" name="Evol. Lett.">
        <title>Horizontal gene cluster transfer increased hallucinogenic mushroom diversity.</title>
        <authorList>
            <person name="Reynolds H.T."/>
            <person name="Vijayakumar V."/>
            <person name="Gluck-Thaler E."/>
            <person name="Korotkin H.B."/>
            <person name="Matheny P.B."/>
            <person name="Slot J.C."/>
        </authorList>
    </citation>
    <scope>NUCLEOTIDE SEQUENCE [LARGE SCALE GENOMIC DNA]</scope>
    <source>
        <strain evidence="2 3">SRW20</strain>
    </source>
</reference>
<dbReference type="STRING" id="231916.A0A409VZ02"/>